<dbReference type="OrthoDB" id="10506648at2759"/>
<reference evidence="5 6" key="2">
    <citation type="journal article" date="2019" name="G3 (Bethesda)">
        <title>Hybrid Assembly of the Genome of the Entomopathogenic Nematode Steinernema carpocapsae Identifies the X-Chromosome.</title>
        <authorList>
            <person name="Serra L."/>
            <person name="Macchietto M."/>
            <person name="Macias-Munoz A."/>
            <person name="McGill C.J."/>
            <person name="Rodriguez I.M."/>
            <person name="Rodriguez B."/>
            <person name="Murad R."/>
            <person name="Mortazavi A."/>
        </authorList>
    </citation>
    <scope>NUCLEOTIDE SEQUENCE [LARGE SCALE GENOMIC DNA]</scope>
    <source>
        <strain evidence="5 6">ALL</strain>
    </source>
</reference>
<gene>
    <name evidence="5" type="ORF">L596_008539</name>
</gene>
<proteinExistence type="predicted"/>
<dbReference type="Proteomes" id="UP000298663">
    <property type="component" value="Unassembled WGS sequence"/>
</dbReference>
<organism evidence="5 6">
    <name type="scientific">Steinernema carpocapsae</name>
    <name type="common">Entomopathogenic nematode</name>
    <dbReference type="NCBI Taxonomy" id="34508"/>
    <lineage>
        <taxon>Eukaryota</taxon>
        <taxon>Metazoa</taxon>
        <taxon>Ecdysozoa</taxon>
        <taxon>Nematoda</taxon>
        <taxon>Chromadorea</taxon>
        <taxon>Rhabditida</taxon>
        <taxon>Tylenchina</taxon>
        <taxon>Panagrolaimomorpha</taxon>
        <taxon>Strongyloidoidea</taxon>
        <taxon>Steinernematidae</taxon>
        <taxon>Steinernema</taxon>
    </lineage>
</organism>
<sequence length="156" mass="17145">MKTLLIFALLAASALSGPPGYEPEKEGHSNEVQKMEVPCGISRCSHDSRYRFPQPSACIKYLESGHHGENVLLEKACHPGQEFNPETCKCEENFSCSTCSEVSVMGNAGDRHYRLKLDAEQPTRSDVPPVNISANRVSTASATISEFLSAYFCSRE</sequence>
<accession>A0A4U5PCT2</accession>
<evidence type="ECO:0000256" key="4">
    <source>
        <dbReference type="SAM" id="SignalP"/>
    </source>
</evidence>
<reference evidence="5 6" key="1">
    <citation type="journal article" date="2015" name="Genome Biol.">
        <title>Comparative genomics of Steinernema reveals deeply conserved gene regulatory networks.</title>
        <authorList>
            <person name="Dillman A.R."/>
            <person name="Macchietto M."/>
            <person name="Porter C.F."/>
            <person name="Rogers A."/>
            <person name="Williams B."/>
            <person name="Antoshechkin I."/>
            <person name="Lee M.M."/>
            <person name="Goodwin Z."/>
            <person name="Lu X."/>
            <person name="Lewis E.E."/>
            <person name="Goodrich-Blair H."/>
            <person name="Stock S.P."/>
            <person name="Adams B.J."/>
            <person name="Sternberg P.W."/>
            <person name="Mortazavi A."/>
        </authorList>
    </citation>
    <scope>NUCLEOTIDE SEQUENCE [LARGE SCALE GENOMIC DNA]</scope>
    <source>
        <strain evidence="5 6">ALL</strain>
    </source>
</reference>
<evidence type="ECO:0000256" key="1">
    <source>
        <dbReference type="ARBA" id="ARBA00004613"/>
    </source>
</evidence>
<keyword evidence="2" id="KW-0964">Secreted</keyword>
<evidence type="ECO:0000256" key="2">
    <source>
        <dbReference type="ARBA" id="ARBA00022525"/>
    </source>
</evidence>
<dbReference type="InterPro" id="IPR004153">
    <property type="entry name" value="CXCXC_repeat"/>
</dbReference>
<comment type="subcellular location">
    <subcellularLocation>
        <location evidence="1">Secreted</location>
    </subcellularLocation>
</comment>
<feature type="chain" id="PRO_5020965403" description="Chitin-binding type-2 domain-containing protein" evidence="4">
    <location>
        <begin position="17"/>
        <end position="156"/>
    </location>
</feature>
<evidence type="ECO:0008006" key="7">
    <source>
        <dbReference type="Google" id="ProtNLM"/>
    </source>
</evidence>
<evidence type="ECO:0000313" key="5">
    <source>
        <dbReference type="EMBL" id="TKR94227.1"/>
    </source>
</evidence>
<dbReference type="EMBL" id="AZBU02000002">
    <property type="protein sequence ID" value="TKR94227.1"/>
    <property type="molecule type" value="Genomic_DNA"/>
</dbReference>
<keyword evidence="6" id="KW-1185">Reference proteome</keyword>
<feature type="signal peptide" evidence="4">
    <location>
        <begin position="1"/>
        <end position="16"/>
    </location>
</feature>
<comment type="caution">
    <text evidence="5">The sequence shown here is derived from an EMBL/GenBank/DDBJ whole genome shotgun (WGS) entry which is preliminary data.</text>
</comment>
<evidence type="ECO:0000313" key="6">
    <source>
        <dbReference type="Proteomes" id="UP000298663"/>
    </source>
</evidence>
<dbReference type="AlphaFoldDB" id="A0A4U5PCT2"/>
<keyword evidence="3 4" id="KW-0732">Signal</keyword>
<evidence type="ECO:0000256" key="3">
    <source>
        <dbReference type="ARBA" id="ARBA00022729"/>
    </source>
</evidence>
<dbReference type="Pfam" id="PF03128">
    <property type="entry name" value="CXCXC"/>
    <property type="match status" value="1"/>
</dbReference>
<dbReference type="GO" id="GO:0005576">
    <property type="term" value="C:extracellular region"/>
    <property type="evidence" value="ECO:0007669"/>
    <property type="project" value="UniProtKB-SubCell"/>
</dbReference>
<protein>
    <recommendedName>
        <fullName evidence="7">Chitin-binding type-2 domain-containing protein</fullName>
    </recommendedName>
</protein>
<name>A0A4U5PCT2_STECR</name>